<evidence type="ECO:0000256" key="7">
    <source>
        <dbReference type="SAM" id="MobiDB-lite"/>
    </source>
</evidence>
<keyword evidence="3 5" id="KW-0687">Ribonucleoprotein</keyword>
<dbReference type="Pfam" id="PF00411">
    <property type="entry name" value="Ribosomal_S11"/>
    <property type="match status" value="1"/>
</dbReference>
<dbReference type="PANTHER" id="PTHR11759">
    <property type="entry name" value="40S RIBOSOMAL PROTEIN S14/30S RIBOSOMAL PROTEIN S11"/>
    <property type="match status" value="1"/>
</dbReference>
<dbReference type="HAMAP" id="MF_01310">
    <property type="entry name" value="Ribosomal_uS11"/>
    <property type="match status" value="1"/>
</dbReference>
<accession>A0ABY5DIU8</accession>
<dbReference type="GO" id="GO:0005840">
    <property type="term" value="C:ribosome"/>
    <property type="evidence" value="ECO:0007669"/>
    <property type="project" value="UniProtKB-KW"/>
</dbReference>
<feature type="region of interest" description="Disordered" evidence="7">
    <location>
        <begin position="1"/>
        <end position="31"/>
    </location>
</feature>
<dbReference type="InterPro" id="IPR036967">
    <property type="entry name" value="Ribosomal_uS11_sf"/>
</dbReference>
<gene>
    <name evidence="5 8" type="primary">rpsK</name>
    <name evidence="8" type="ORF">MMH89_03435</name>
</gene>
<keyword evidence="9" id="KW-1185">Reference proteome</keyword>
<evidence type="ECO:0000256" key="3">
    <source>
        <dbReference type="ARBA" id="ARBA00023274"/>
    </source>
</evidence>
<comment type="similarity">
    <text evidence="1 5 6">Belongs to the universal ribosomal protein uS11 family.</text>
</comment>
<proteinExistence type="inferred from homology"/>
<evidence type="ECO:0000313" key="8">
    <source>
        <dbReference type="EMBL" id="UTC24276.1"/>
    </source>
</evidence>
<dbReference type="Proteomes" id="UP001055955">
    <property type="component" value="Chromosome"/>
</dbReference>
<dbReference type="InterPro" id="IPR018102">
    <property type="entry name" value="Ribosomal_uS11_CS"/>
</dbReference>
<evidence type="ECO:0000256" key="2">
    <source>
        <dbReference type="ARBA" id="ARBA00022980"/>
    </source>
</evidence>
<dbReference type="EMBL" id="CP092900">
    <property type="protein sequence ID" value="UTC24276.1"/>
    <property type="molecule type" value="Genomic_DNA"/>
</dbReference>
<evidence type="ECO:0000313" key="9">
    <source>
        <dbReference type="Proteomes" id="UP001055955"/>
    </source>
</evidence>
<dbReference type="PROSITE" id="PS00054">
    <property type="entry name" value="RIBOSOMAL_S11"/>
    <property type="match status" value="1"/>
</dbReference>
<keyword evidence="5" id="KW-0699">rRNA-binding</keyword>
<evidence type="ECO:0000256" key="1">
    <source>
        <dbReference type="ARBA" id="ARBA00006194"/>
    </source>
</evidence>
<dbReference type="SUPFAM" id="SSF53137">
    <property type="entry name" value="Translational machinery components"/>
    <property type="match status" value="1"/>
</dbReference>
<keyword evidence="5" id="KW-0694">RNA-binding</keyword>
<dbReference type="Gene3D" id="3.30.420.80">
    <property type="entry name" value="Ribosomal protein S11"/>
    <property type="match status" value="1"/>
</dbReference>
<evidence type="ECO:0000256" key="6">
    <source>
        <dbReference type="RuleBase" id="RU003629"/>
    </source>
</evidence>
<organism evidence="8 9">
    <name type="scientific">Candidatus Comchoanobacter bicostacola</name>
    <dbReference type="NCBI Taxonomy" id="2919598"/>
    <lineage>
        <taxon>Bacteria</taxon>
        <taxon>Pseudomonadati</taxon>
        <taxon>Pseudomonadota</taxon>
        <taxon>Gammaproteobacteria</taxon>
        <taxon>Candidatus Comchoanobacterales</taxon>
        <taxon>Candidatus Comchoanobacteraceae</taxon>
        <taxon>Candidatus Comchoanobacter</taxon>
    </lineage>
</organism>
<sequence>MAKAQPSFKTNSSTSRRVTGDKSGGKRKVGGATTSSGCFHVQCTYNNTVITATNQNGRTVNWRSGGTTGYKNTKKSTSEAAEQAARSLSEIVKNKGMSFISIKFKGYGPGREGVIRGIISAGLNVTSLSDVTPTAHNGPRKKKAKRN</sequence>
<protein>
    <recommendedName>
        <fullName evidence="4 5">Small ribosomal subunit protein uS11</fullName>
    </recommendedName>
</protein>
<dbReference type="RefSeq" id="WP_258568060.1">
    <property type="nucleotide sequence ID" value="NZ_CP092900.1"/>
</dbReference>
<keyword evidence="2 5" id="KW-0689">Ribosomal protein</keyword>
<reference evidence="8 9" key="1">
    <citation type="journal article" date="2022" name="Nat. Microbiol.">
        <title>The microbiome of a bacterivorous marine choanoflagellate contains a resource-demanding obligate bacterial associate.</title>
        <authorList>
            <person name="Needham D.M."/>
            <person name="Poirier C."/>
            <person name="Bachy C."/>
            <person name="George E.E."/>
            <person name="Wilken S."/>
            <person name="Yung C.C.M."/>
            <person name="Limardo A.J."/>
            <person name="Morando M."/>
            <person name="Sudek L."/>
            <person name="Malmstrom R.R."/>
            <person name="Keeling P.J."/>
            <person name="Santoro A.E."/>
            <person name="Worden A.Z."/>
        </authorList>
    </citation>
    <scope>NUCLEOTIDE SEQUENCE [LARGE SCALE GENOMIC DNA]</scope>
    <source>
        <strain evidence="8 9">Comchoano-1</strain>
    </source>
</reference>
<dbReference type="NCBIfam" id="NF003698">
    <property type="entry name" value="PRK05309.1"/>
    <property type="match status" value="1"/>
</dbReference>
<dbReference type="InterPro" id="IPR001971">
    <property type="entry name" value="Ribosomal_uS11"/>
</dbReference>
<comment type="function">
    <text evidence="5">Located on the platform of the 30S subunit, it bridges several disparate RNA helices of the 16S rRNA. Forms part of the Shine-Dalgarno cleft in the 70S ribosome.</text>
</comment>
<feature type="compositionally biased region" description="Polar residues" evidence="7">
    <location>
        <begin position="7"/>
        <end position="17"/>
    </location>
</feature>
<name>A0ABY5DIU8_9GAMM</name>
<evidence type="ECO:0000256" key="5">
    <source>
        <dbReference type="HAMAP-Rule" id="MF_01310"/>
    </source>
</evidence>
<comment type="subunit">
    <text evidence="5">Part of the 30S ribosomal subunit. Interacts with proteins S7 and S18. Binds to IF-3.</text>
</comment>
<evidence type="ECO:0000256" key="4">
    <source>
        <dbReference type="ARBA" id="ARBA00035160"/>
    </source>
</evidence>